<dbReference type="PRINTS" id="PR00176">
    <property type="entry name" value="NANEUSMPORT"/>
</dbReference>
<dbReference type="SUPFAM" id="SSF161070">
    <property type="entry name" value="SNF-like"/>
    <property type="match status" value="1"/>
</dbReference>
<dbReference type="GO" id="GO:0015293">
    <property type="term" value="F:symporter activity"/>
    <property type="evidence" value="ECO:0007669"/>
    <property type="project" value="UniProtKB-KW"/>
</dbReference>
<feature type="transmembrane region" description="Helical" evidence="10">
    <location>
        <begin position="211"/>
        <end position="228"/>
    </location>
</feature>
<dbReference type="Pfam" id="PF00209">
    <property type="entry name" value="SNF"/>
    <property type="match status" value="1"/>
</dbReference>
<keyword evidence="6 10" id="KW-1133">Transmembrane helix</keyword>
<keyword evidence="3 9" id="KW-0813">Transport</keyword>
<dbReference type="CDD" id="cd10332">
    <property type="entry name" value="SLC6sbd-B0AT-like"/>
    <property type="match status" value="1"/>
</dbReference>
<proteinExistence type="inferred from homology"/>
<feature type="transmembrane region" description="Helical" evidence="10">
    <location>
        <begin position="368"/>
        <end position="385"/>
    </location>
</feature>
<feature type="binding site" evidence="8">
    <location>
        <position position="579"/>
    </location>
    <ligand>
        <name>Na(+)</name>
        <dbReference type="ChEBI" id="CHEBI:29101"/>
        <label>1</label>
    </ligand>
</feature>
<evidence type="ECO:0000256" key="5">
    <source>
        <dbReference type="ARBA" id="ARBA00022847"/>
    </source>
</evidence>
<feature type="transmembrane region" description="Helical" evidence="10">
    <location>
        <begin position="479"/>
        <end position="500"/>
    </location>
</feature>
<sequence length="815" mass="90322">MPQHQPTFFQADRWCRERMEAARRARLSHRAQWHEVHALQDATRSRISAVYESTGYGRRPVDNLSKLAELNISPEWPSGGVPRTSTGTVGRFAWRPLERAEVVHPRPGHFSKWPELRSRLVRAENGSGGPGGGRSVAYGATNQAFISDDDPPMARILDLDMGPASAPPTGPKGAGGKLATQMSVHEQIVAAEQAAAAERPEDDREAWDSKWTFLLATIGYAVGLGNVWRFPYLAQKNGGGAFLVPYFVMLLLQGIPIFYLELAIGQRLRKGAIGVWHQVSPYLGGIGISSAFVSYIVALYYNTIIAWCLIYLVHSVESPLPWAECPKRLYKNFTYDIEPECVVSSPTKYYWYRETLKASPSVNEPEDINYNVAIALITAWFLVYMCMVQGITESSKIVYITAIFPYVVLIIFFFRGITLKGASDGVMHLFTPRWESILEPVVWLEAGTQIFFSLGLAFGGLIAFSSYNPANNNCYRDALVVSFTNCSTSMFAGVVVFSVIGFKAHSIFDSCVEERTALMALNKTAEADLPVCDLQKELENSASGTGLAFIIFTEAINQFPAAQLWAVLFFLMLFTLGIDSQFGTLEGVTTSLVDMKLFPNVPKEVITGGLCLSCSILSMCFANGAGSYIFQLMDSFAGSYTLLIIAFFECIAVSYIYGIKRFADDIELMTGSRPHLYWMLCWKYISPIAMLTILVASFIELASEGSSYPGWNPLTGNTDNLEWPHWCVVVAILLVCVSILWIPGVAICRLCGINIIEDTEPAWFPSAELRDSHGIVPHEPTDIEISLFCIRPDGSEGLCCPTYGTREQPLDEEEE</sequence>
<feature type="transmembrane region" description="Helical" evidence="10">
    <location>
        <begin position="240"/>
        <end position="260"/>
    </location>
</feature>
<evidence type="ECO:0000256" key="3">
    <source>
        <dbReference type="ARBA" id="ARBA00022448"/>
    </source>
</evidence>
<reference evidence="11 12" key="1">
    <citation type="submission" date="2024-05" db="EMBL/GenBank/DDBJ databases">
        <title>Culex pipiens pipiens assembly and annotation.</title>
        <authorList>
            <person name="Alout H."/>
            <person name="Durand T."/>
        </authorList>
    </citation>
    <scope>NUCLEOTIDE SEQUENCE [LARGE SCALE GENOMIC DNA]</scope>
    <source>
        <strain evidence="11">HA-2024</strain>
        <tissue evidence="11">Whole body</tissue>
    </source>
</reference>
<feature type="transmembrane region" description="Helical" evidence="10">
    <location>
        <begin position="292"/>
        <end position="313"/>
    </location>
</feature>
<gene>
    <name evidence="11" type="ORF">pipiens_014517</name>
</gene>
<keyword evidence="12" id="KW-1185">Reference proteome</keyword>
<dbReference type="InterPro" id="IPR000175">
    <property type="entry name" value="Na/ntran_symport"/>
</dbReference>
<keyword evidence="8" id="KW-0479">Metal-binding</keyword>
<dbReference type="PANTHER" id="PTHR11616:SF182">
    <property type="entry name" value="TRANSPORTER"/>
    <property type="match status" value="1"/>
</dbReference>
<feature type="binding site" evidence="8">
    <location>
        <position position="576"/>
    </location>
    <ligand>
        <name>Na(+)</name>
        <dbReference type="ChEBI" id="CHEBI:29101"/>
        <label>1</label>
    </ligand>
</feature>
<dbReference type="NCBIfam" id="NF037979">
    <property type="entry name" value="Na_transp"/>
    <property type="match status" value="1"/>
</dbReference>
<keyword evidence="5 9" id="KW-0769">Symport</keyword>
<evidence type="ECO:0000256" key="1">
    <source>
        <dbReference type="ARBA" id="ARBA00004141"/>
    </source>
</evidence>
<evidence type="ECO:0000256" key="4">
    <source>
        <dbReference type="ARBA" id="ARBA00022692"/>
    </source>
</evidence>
<feature type="binding site" evidence="8">
    <location>
        <position position="580"/>
    </location>
    <ligand>
        <name>Na(+)</name>
        <dbReference type="ChEBI" id="CHEBI:29101"/>
        <label>1</label>
    </ligand>
</feature>
<dbReference type="GO" id="GO:0016020">
    <property type="term" value="C:membrane"/>
    <property type="evidence" value="ECO:0007669"/>
    <property type="project" value="UniProtKB-SubCell"/>
</dbReference>
<keyword evidence="8" id="KW-0915">Sodium</keyword>
<evidence type="ECO:0000256" key="7">
    <source>
        <dbReference type="ARBA" id="ARBA00023136"/>
    </source>
</evidence>
<feature type="transmembrane region" description="Helical" evidence="10">
    <location>
        <begin position="636"/>
        <end position="659"/>
    </location>
</feature>
<dbReference type="Proteomes" id="UP001562425">
    <property type="component" value="Unassembled WGS sequence"/>
</dbReference>
<dbReference type="PANTHER" id="PTHR11616">
    <property type="entry name" value="SODIUM/CHLORIDE DEPENDENT TRANSPORTER"/>
    <property type="match status" value="1"/>
</dbReference>
<comment type="similarity">
    <text evidence="2 9">Belongs to the sodium:neurotransmitter symporter (SNF) (TC 2.A.22) family.</text>
</comment>
<dbReference type="InterPro" id="IPR037272">
    <property type="entry name" value="SNS_sf"/>
</dbReference>
<feature type="binding site" evidence="8">
    <location>
        <position position="222"/>
    </location>
    <ligand>
        <name>Na(+)</name>
        <dbReference type="ChEBI" id="CHEBI:29101"/>
        <label>1</label>
    </ligand>
</feature>
<organism evidence="11 12">
    <name type="scientific">Culex pipiens pipiens</name>
    <name type="common">Northern house mosquito</name>
    <dbReference type="NCBI Taxonomy" id="38569"/>
    <lineage>
        <taxon>Eukaryota</taxon>
        <taxon>Metazoa</taxon>
        <taxon>Ecdysozoa</taxon>
        <taxon>Arthropoda</taxon>
        <taxon>Hexapoda</taxon>
        <taxon>Insecta</taxon>
        <taxon>Pterygota</taxon>
        <taxon>Neoptera</taxon>
        <taxon>Endopterygota</taxon>
        <taxon>Diptera</taxon>
        <taxon>Nematocera</taxon>
        <taxon>Culicoidea</taxon>
        <taxon>Culicidae</taxon>
        <taxon>Culicinae</taxon>
        <taxon>Culicini</taxon>
        <taxon>Culex</taxon>
        <taxon>Culex</taxon>
    </lineage>
</organism>
<comment type="subcellular location">
    <subcellularLocation>
        <location evidence="1">Membrane</location>
        <topology evidence="1">Multi-pass membrane protein</topology>
    </subcellularLocation>
</comment>
<evidence type="ECO:0000313" key="12">
    <source>
        <dbReference type="Proteomes" id="UP001562425"/>
    </source>
</evidence>
<feature type="binding site" evidence="8">
    <location>
        <position position="221"/>
    </location>
    <ligand>
        <name>Na(+)</name>
        <dbReference type="ChEBI" id="CHEBI:29101"/>
        <label>1</label>
    </ligand>
</feature>
<feature type="transmembrane region" description="Helical" evidence="10">
    <location>
        <begin position="680"/>
        <end position="703"/>
    </location>
</feature>
<feature type="transmembrane region" description="Helical" evidence="10">
    <location>
        <begin position="450"/>
        <end position="467"/>
    </location>
</feature>
<evidence type="ECO:0000313" key="11">
    <source>
        <dbReference type="EMBL" id="KAL1379995.1"/>
    </source>
</evidence>
<feature type="transmembrane region" description="Helical" evidence="10">
    <location>
        <begin position="723"/>
        <end position="742"/>
    </location>
</feature>
<evidence type="ECO:0000256" key="8">
    <source>
        <dbReference type="PIRSR" id="PIRSR600175-1"/>
    </source>
</evidence>
<evidence type="ECO:0000256" key="9">
    <source>
        <dbReference type="RuleBase" id="RU003732"/>
    </source>
</evidence>
<keyword evidence="7 10" id="KW-0472">Membrane</keyword>
<feature type="binding site" evidence="8">
    <location>
        <position position="453"/>
    </location>
    <ligand>
        <name>Na(+)</name>
        <dbReference type="ChEBI" id="CHEBI:29101"/>
        <label>1</label>
    </ligand>
</feature>
<feature type="binding site" evidence="8">
    <location>
        <position position="226"/>
    </location>
    <ligand>
        <name>Na(+)</name>
        <dbReference type="ChEBI" id="CHEBI:29101"/>
        <label>1</label>
    </ligand>
</feature>
<protein>
    <recommendedName>
        <fullName evidence="9">Transporter</fullName>
    </recommendedName>
</protein>
<feature type="binding site" evidence="8">
    <location>
        <position position="219"/>
    </location>
    <ligand>
        <name>Na(+)</name>
        <dbReference type="ChEBI" id="CHEBI:29101"/>
        <label>1</label>
    </ligand>
</feature>
<evidence type="ECO:0000256" key="10">
    <source>
        <dbReference type="SAM" id="Phobius"/>
    </source>
</evidence>
<evidence type="ECO:0000256" key="2">
    <source>
        <dbReference type="ARBA" id="ARBA00006459"/>
    </source>
</evidence>
<dbReference type="PROSITE" id="PS00610">
    <property type="entry name" value="NA_NEUROTRAN_SYMP_1"/>
    <property type="match status" value="1"/>
</dbReference>
<feature type="transmembrane region" description="Helical" evidence="10">
    <location>
        <begin position="397"/>
        <end position="417"/>
    </location>
</feature>
<feature type="binding site" evidence="8">
    <location>
        <position position="485"/>
    </location>
    <ligand>
        <name>Na(+)</name>
        <dbReference type="ChEBI" id="CHEBI:29101"/>
        <label>1</label>
    </ligand>
</feature>
<name>A0ABD1CUT5_CULPP</name>
<evidence type="ECO:0000256" key="6">
    <source>
        <dbReference type="ARBA" id="ARBA00022989"/>
    </source>
</evidence>
<dbReference type="PROSITE" id="PS50267">
    <property type="entry name" value="NA_NEUROTRAN_SYMP_3"/>
    <property type="match status" value="1"/>
</dbReference>
<feature type="transmembrane region" description="Helical" evidence="10">
    <location>
        <begin position="564"/>
        <end position="585"/>
    </location>
</feature>
<keyword evidence="4 9" id="KW-0812">Transmembrane</keyword>
<comment type="caution">
    <text evidence="11">The sequence shown here is derived from an EMBL/GenBank/DDBJ whole genome shotgun (WGS) entry which is preliminary data.</text>
</comment>
<dbReference type="EMBL" id="JBEHCU010009383">
    <property type="protein sequence ID" value="KAL1379995.1"/>
    <property type="molecule type" value="Genomic_DNA"/>
</dbReference>
<feature type="transmembrane region" description="Helical" evidence="10">
    <location>
        <begin position="605"/>
        <end position="630"/>
    </location>
</feature>
<dbReference type="AlphaFoldDB" id="A0ABD1CUT5"/>
<accession>A0ABD1CUT5</accession>